<comment type="caution">
    <text evidence="1">The sequence shown here is derived from an EMBL/GenBank/DDBJ whole genome shotgun (WGS) entry which is preliminary data.</text>
</comment>
<proteinExistence type="predicted"/>
<organism evidence="1 2">
    <name type="scientific">Prorocentrum cordatum</name>
    <dbReference type="NCBI Taxonomy" id="2364126"/>
    <lineage>
        <taxon>Eukaryota</taxon>
        <taxon>Sar</taxon>
        <taxon>Alveolata</taxon>
        <taxon>Dinophyceae</taxon>
        <taxon>Prorocentrales</taxon>
        <taxon>Prorocentraceae</taxon>
        <taxon>Prorocentrum</taxon>
    </lineage>
</organism>
<name>A0ABN9XVF2_9DINO</name>
<accession>A0ABN9XVF2</accession>
<dbReference type="Proteomes" id="UP001189429">
    <property type="component" value="Unassembled WGS sequence"/>
</dbReference>
<keyword evidence="2" id="KW-1185">Reference proteome</keyword>
<dbReference type="EMBL" id="CAUYUJ010021338">
    <property type="protein sequence ID" value="CAK0904042.1"/>
    <property type="molecule type" value="Genomic_DNA"/>
</dbReference>
<reference evidence="1" key="1">
    <citation type="submission" date="2023-10" db="EMBL/GenBank/DDBJ databases">
        <authorList>
            <person name="Chen Y."/>
            <person name="Shah S."/>
            <person name="Dougan E. K."/>
            <person name="Thang M."/>
            <person name="Chan C."/>
        </authorList>
    </citation>
    <scope>NUCLEOTIDE SEQUENCE [LARGE SCALE GENOMIC DNA]</scope>
</reference>
<evidence type="ECO:0000313" key="1">
    <source>
        <dbReference type="EMBL" id="CAK0904042.1"/>
    </source>
</evidence>
<protein>
    <submittedName>
        <fullName evidence="1">Uncharacterized protein</fullName>
    </submittedName>
</protein>
<evidence type="ECO:0000313" key="2">
    <source>
        <dbReference type="Proteomes" id="UP001189429"/>
    </source>
</evidence>
<gene>
    <name evidence="1" type="ORF">PCOR1329_LOCUS80196</name>
</gene>
<sequence length="240" mass="27100">MPYLELQYLRLVRGRLVPGQEADVLQMYHGEDLVSKSKHSLRDNLLHALEGFALAKRTPDDVVQFDVNFPAGALTKDRSPVRFPPPARCKSICFDGLFGLNRAVGPDAAKSVVKAKPKKKQLYYKDEERTASCAAKDKIRRTLAGRTGGWQFALDPATVRVLGAMEHKENECTTDKITLLTAVMGMEKVNADFLIHDDMCHFERSALIRAPEAFAAVKYWVIDEFHRKNHACSKCTWTHR</sequence>